<protein>
    <submittedName>
        <fullName evidence="2">Fimbrial protein</fullName>
    </submittedName>
</protein>
<dbReference type="Proteomes" id="UP000619976">
    <property type="component" value="Unassembled WGS sequence"/>
</dbReference>
<proteinExistence type="predicted"/>
<keyword evidence="3" id="KW-1185">Reference proteome</keyword>
<evidence type="ECO:0000256" key="1">
    <source>
        <dbReference type="SAM" id="SignalP"/>
    </source>
</evidence>
<keyword evidence="1" id="KW-0732">Signal</keyword>
<feature type="signal peptide" evidence="1">
    <location>
        <begin position="1"/>
        <end position="24"/>
    </location>
</feature>
<reference evidence="2 3" key="1">
    <citation type="submission" date="2020-12" db="EMBL/GenBank/DDBJ databases">
        <title>Enhanced detection system for hospital associated transmission using whole genome sequencing surveillance.</title>
        <authorList>
            <person name="Harrison L.H."/>
            <person name="Van Tyne D."/>
            <person name="Marsh J.W."/>
            <person name="Griffith M.P."/>
            <person name="Snyder D.J."/>
            <person name="Cooper V.S."/>
            <person name="Mustapha M."/>
        </authorList>
    </citation>
    <scope>NUCLEOTIDE SEQUENCE [LARGE SCALE GENOMIC DNA]</scope>
    <source>
        <strain evidence="2 3">PR00195</strain>
    </source>
</reference>
<evidence type="ECO:0000313" key="3">
    <source>
        <dbReference type="Proteomes" id="UP000619976"/>
    </source>
</evidence>
<name>A0ABS0VZG0_9GAMM</name>
<dbReference type="RefSeq" id="WP_006536881.1">
    <property type="nucleotide sequence ID" value="NZ_JADNNB010000010.1"/>
</dbReference>
<organism evidence="2 3">
    <name type="scientific">Proteus penneri</name>
    <dbReference type="NCBI Taxonomy" id="102862"/>
    <lineage>
        <taxon>Bacteria</taxon>
        <taxon>Pseudomonadati</taxon>
        <taxon>Pseudomonadota</taxon>
        <taxon>Gammaproteobacteria</taxon>
        <taxon>Enterobacterales</taxon>
        <taxon>Morganellaceae</taxon>
        <taxon>Proteus</taxon>
    </lineage>
</organism>
<comment type="caution">
    <text evidence="2">The sequence shown here is derived from an EMBL/GenBank/DDBJ whole genome shotgun (WGS) entry which is preliminary data.</text>
</comment>
<dbReference type="EMBL" id="JAEKCB010000001">
    <property type="protein sequence ID" value="MBJ2116432.1"/>
    <property type="molecule type" value="Genomic_DNA"/>
</dbReference>
<evidence type="ECO:0000313" key="2">
    <source>
        <dbReference type="EMBL" id="MBJ2116432.1"/>
    </source>
</evidence>
<gene>
    <name evidence="2" type="ORF">JFQ69_01925</name>
</gene>
<accession>A0ABS0VZG0</accession>
<sequence>MKRQTGGYLLLFLGIGVGSQFSMANDLVANTPSKEVEYEASHQGTLRVQVSLFSAPCNLAKPKGMAVQLTGCGVGPVFRGRHLTAGSAYTPARLRLIDVKQKHAFMPYSQRLLPGENAVQVPQIQVGHNPSLRLEVNYE</sequence>
<feature type="chain" id="PRO_5046426371" evidence="1">
    <location>
        <begin position="25"/>
        <end position="139"/>
    </location>
</feature>